<dbReference type="SUPFAM" id="SSF56112">
    <property type="entry name" value="Protein kinase-like (PK-like)"/>
    <property type="match status" value="1"/>
</dbReference>
<feature type="region of interest" description="Disordered" evidence="1">
    <location>
        <begin position="1"/>
        <end position="35"/>
    </location>
</feature>
<evidence type="ECO:0000313" key="3">
    <source>
        <dbReference type="EMBL" id="KAK7423422.1"/>
    </source>
</evidence>
<proteinExistence type="predicted"/>
<accession>A0ABR1HRI6</accession>
<feature type="domain" description="Protein kinase" evidence="2">
    <location>
        <begin position="217"/>
        <end position="527"/>
    </location>
</feature>
<evidence type="ECO:0000256" key="1">
    <source>
        <dbReference type="SAM" id="MobiDB-lite"/>
    </source>
</evidence>
<dbReference type="Gene3D" id="3.30.200.20">
    <property type="entry name" value="Phosphorylase Kinase, domain 1"/>
    <property type="match status" value="1"/>
</dbReference>
<comment type="caution">
    <text evidence="3">The sequence shown here is derived from an EMBL/GenBank/DDBJ whole genome shotgun (WGS) entry which is preliminary data.</text>
</comment>
<dbReference type="InterPro" id="IPR011009">
    <property type="entry name" value="Kinase-like_dom_sf"/>
</dbReference>
<dbReference type="PANTHER" id="PTHR24359:SF37">
    <property type="entry name" value="PROTEIN KINASE DOMAIN-CONTAINING PROTEIN"/>
    <property type="match status" value="1"/>
</dbReference>
<dbReference type="SMART" id="SM00220">
    <property type="entry name" value="S_TKc"/>
    <property type="match status" value="1"/>
</dbReference>
<dbReference type="Pfam" id="PF00069">
    <property type="entry name" value="Pkinase"/>
    <property type="match status" value="1"/>
</dbReference>
<dbReference type="EMBL" id="JAZAVK010000099">
    <property type="protein sequence ID" value="KAK7423422.1"/>
    <property type="molecule type" value="Genomic_DNA"/>
</dbReference>
<dbReference type="Proteomes" id="UP001498421">
    <property type="component" value="Unassembled WGS sequence"/>
</dbReference>
<evidence type="ECO:0000313" key="4">
    <source>
        <dbReference type="Proteomes" id="UP001498421"/>
    </source>
</evidence>
<sequence>MNRRQNQVLRFEEPSPHDTNIALPHTSSTDSLPDIANDNSSKLDELLRKYRIDGEKERFWTTELLRRILTEERVLAELRGCLSSSASNLQRFADLICADPRNTESQTYLKVFSILLLVGKPGEIGKFVDAQLCDDKLPVVVLDAVEASLCLGTAPKEPLRTFAPWKISERELFESTQWQVLVPVFERNADKTFKDYDLPPQTILPWCKRSKQHQISASQSGRVGQGAFAEVSLVRIHPTAHAFHNILREINLEGRVFAVKKLSKRDCNNQAKFRQELNQLMRFSGLVHSHLVTLLCTFTFRDQYHFIFPLANCDLEEFWNETELSWDVSTARWASKQLLGIMGALDTIHNPNHLTHDPEKRFGRHGDIKSDNILCFTSNNASKDKILVISDFGLSSFNRYISRSNIPNKAVPPVPGYRPPECDLLGGTVSRAFDIWTMGCLYLEFVTWLLGGKKYRKDFERQRTTQYITGANNDIFFALKKTENQRGHVAQVKPEVTNWINALRQDPKCSKFILDVLDIVTVQQITD</sequence>
<dbReference type="InterPro" id="IPR000719">
    <property type="entry name" value="Prot_kinase_dom"/>
</dbReference>
<dbReference type="PANTHER" id="PTHR24359">
    <property type="entry name" value="SERINE/THREONINE-PROTEIN KINASE SBK1"/>
    <property type="match status" value="1"/>
</dbReference>
<reference evidence="3 4" key="1">
    <citation type="journal article" date="2025" name="Microbiol. Resour. Announc.">
        <title>Draft genome sequences for Neonectria magnoliae and Neonectria punicea, canker pathogens of Liriodendron tulipifera and Acer saccharum in West Virginia.</title>
        <authorList>
            <person name="Petronek H.M."/>
            <person name="Kasson M.T."/>
            <person name="Metheny A.M."/>
            <person name="Stauder C.M."/>
            <person name="Lovett B."/>
            <person name="Lynch S.C."/>
            <person name="Garnas J.R."/>
            <person name="Kasson L.R."/>
            <person name="Stajich J.E."/>
        </authorList>
    </citation>
    <scope>NUCLEOTIDE SEQUENCE [LARGE SCALE GENOMIC DNA]</scope>
    <source>
        <strain evidence="3 4">NRRL 64651</strain>
    </source>
</reference>
<keyword evidence="4" id="KW-1185">Reference proteome</keyword>
<organism evidence="3 4">
    <name type="scientific">Neonectria magnoliae</name>
    <dbReference type="NCBI Taxonomy" id="2732573"/>
    <lineage>
        <taxon>Eukaryota</taxon>
        <taxon>Fungi</taxon>
        <taxon>Dikarya</taxon>
        <taxon>Ascomycota</taxon>
        <taxon>Pezizomycotina</taxon>
        <taxon>Sordariomycetes</taxon>
        <taxon>Hypocreomycetidae</taxon>
        <taxon>Hypocreales</taxon>
        <taxon>Nectriaceae</taxon>
        <taxon>Neonectria</taxon>
    </lineage>
</organism>
<protein>
    <recommendedName>
        <fullName evidence="2">Protein kinase domain-containing protein</fullName>
    </recommendedName>
</protein>
<dbReference type="CDD" id="cd00180">
    <property type="entry name" value="PKc"/>
    <property type="match status" value="1"/>
</dbReference>
<dbReference type="Gene3D" id="1.10.510.10">
    <property type="entry name" value="Transferase(Phosphotransferase) domain 1"/>
    <property type="match status" value="1"/>
</dbReference>
<dbReference type="PROSITE" id="PS50011">
    <property type="entry name" value="PROTEIN_KINASE_DOM"/>
    <property type="match status" value="1"/>
</dbReference>
<gene>
    <name evidence="3" type="ORF">QQZ08_009100</name>
</gene>
<name>A0ABR1HRI6_9HYPO</name>
<evidence type="ECO:0000259" key="2">
    <source>
        <dbReference type="PROSITE" id="PS50011"/>
    </source>
</evidence>